<name>A0AAN7WAT6_9PEZI</name>
<protein>
    <submittedName>
        <fullName evidence="2">Uncharacterized protein</fullName>
    </submittedName>
</protein>
<sequence>MSVGPVSLTQPGSRGTFGFDNAAGSLYQPAPYQSVTPHLPNSSAQTARQAFSPARQDRYDGGNAAEMASTADNTMMPARVVPAQAPTGPAPQLAQLGHTASASPQPRKSPNAASIQSPPNKYPMAAPPLPQSPANQQAASQSTSSSPTTPLSPGSQNREQQRVTLLLEINVIMLEEVNRLQMEGKGGAISPQIQAQMRDKGQNADLASEDYIQVLRRVQANLGYLMPVAQNDMQKTARGPAYITAPPHMPQLQTKYDQLKELFPDWQGYESRTSMSPRANSASGSNGTPVQI</sequence>
<feature type="compositionally biased region" description="Low complexity" evidence="1">
    <location>
        <begin position="132"/>
        <end position="156"/>
    </location>
</feature>
<dbReference type="EMBL" id="JAVRQU010000003">
    <property type="protein sequence ID" value="KAK5705450.1"/>
    <property type="molecule type" value="Genomic_DNA"/>
</dbReference>
<evidence type="ECO:0000256" key="1">
    <source>
        <dbReference type="SAM" id="MobiDB-lite"/>
    </source>
</evidence>
<reference evidence="2" key="1">
    <citation type="submission" date="2023-08" db="EMBL/GenBank/DDBJ databases">
        <title>Black Yeasts Isolated from many extreme environments.</title>
        <authorList>
            <person name="Coleine C."/>
            <person name="Stajich J.E."/>
            <person name="Selbmann L."/>
        </authorList>
    </citation>
    <scope>NUCLEOTIDE SEQUENCE</scope>
    <source>
        <strain evidence="2">CCFEE 5810</strain>
    </source>
</reference>
<proteinExistence type="predicted"/>
<accession>A0AAN7WAT6</accession>
<dbReference type="Proteomes" id="UP001310594">
    <property type="component" value="Unassembled WGS sequence"/>
</dbReference>
<dbReference type="AlphaFoldDB" id="A0AAN7WAT6"/>
<feature type="compositionally biased region" description="Polar residues" evidence="1">
    <location>
        <begin position="31"/>
        <end position="49"/>
    </location>
</feature>
<feature type="compositionally biased region" description="Polar residues" evidence="1">
    <location>
        <begin position="98"/>
        <end position="119"/>
    </location>
</feature>
<organism evidence="2 3">
    <name type="scientific">Elasticomyces elasticus</name>
    <dbReference type="NCBI Taxonomy" id="574655"/>
    <lineage>
        <taxon>Eukaryota</taxon>
        <taxon>Fungi</taxon>
        <taxon>Dikarya</taxon>
        <taxon>Ascomycota</taxon>
        <taxon>Pezizomycotina</taxon>
        <taxon>Dothideomycetes</taxon>
        <taxon>Dothideomycetidae</taxon>
        <taxon>Mycosphaerellales</taxon>
        <taxon>Teratosphaeriaceae</taxon>
        <taxon>Elasticomyces</taxon>
    </lineage>
</organism>
<evidence type="ECO:0000313" key="2">
    <source>
        <dbReference type="EMBL" id="KAK5705450.1"/>
    </source>
</evidence>
<feature type="region of interest" description="Disordered" evidence="1">
    <location>
        <begin position="270"/>
        <end position="292"/>
    </location>
</feature>
<evidence type="ECO:0000313" key="3">
    <source>
        <dbReference type="Proteomes" id="UP001310594"/>
    </source>
</evidence>
<comment type="caution">
    <text evidence="2">The sequence shown here is derived from an EMBL/GenBank/DDBJ whole genome shotgun (WGS) entry which is preliminary data.</text>
</comment>
<feature type="region of interest" description="Disordered" evidence="1">
    <location>
        <begin position="81"/>
        <end position="159"/>
    </location>
</feature>
<gene>
    <name evidence="2" type="ORF">LTR97_002568</name>
</gene>
<feature type="region of interest" description="Disordered" evidence="1">
    <location>
        <begin position="1"/>
        <end position="61"/>
    </location>
</feature>